<evidence type="ECO:0000313" key="4">
    <source>
        <dbReference type="Proteomes" id="UP001589692"/>
    </source>
</evidence>
<evidence type="ECO:0000256" key="1">
    <source>
        <dbReference type="SAM" id="Phobius"/>
    </source>
</evidence>
<dbReference type="Gene3D" id="1.20.1420.60">
    <property type="match status" value="1"/>
</dbReference>
<evidence type="ECO:0000259" key="2">
    <source>
        <dbReference type="Pfam" id="PF14300"/>
    </source>
</evidence>
<reference evidence="3 4" key="1">
    <citation type="submission" date="2024-09" db="EMBL/GenBank/DDBJ databases">
        <authorList>
            <person name="Sun Q."/>
            <person name="Mori K."/>
        </authorList>
    </citation>
    <scope>NUCLEOTIDE SEQUENCE [LARGE SCALE GENOMIC DNA]</scope>
    <source>
        <strain evidence="3 4">TBRC 4938</strain>
    </source>
</reference>
<sequence>MASRIWTRFFPFQQEGVQNRVDWRIWVLFWAVVLIGCTMAVAAAAGPNDCNLDRLRRYPMKEMLGNRVIPLQSPDIFFPAPEKKQGFDFEYMLDAEGAAEYRAAFSRGLQTFPAAERPILTLAAADRWTSAPDGLLTFFVLRDGVLVDDLIQALDAEGLGAHAALLREGKTLFGRDYGTQKERYDRWSDGSGGIRDAGLDFALKGLSERYRKLPRLADEAVKRIAASAELAAIYEPLRAGASDDDRLRFLTSGLWACLNHYGEPEEVAARLSGLPEPYARIIVVMIFEAEMLNGSVHQLFFNSSGGLAPDVVTALRAWGLETHADAVQKGIDMFPSPYPRELNRRRDFMARQGDAFDEALYELTGPVDDGAMHDAMIRVAKEADILPK</sequence>
<keyword evidence="1" id="KW-0812">Transmembrane</keyword>
<keyword evidence="4" id="KW-1185">Reference proteome</keyword>
<dbReference type="RefSeq" id="WP_377265292.1">
    <property type="nucleotide sequence ID" value="NZ_JBHMAA010000034.1"/>
</dbReference>
<feature type="domain" description="DNA mimic protein DMP19 C-terminal" evidence="2">
    <location>
        <begin position="273"/>
        <end position="364"/>
    </location>
</feature>
<keyword evidence="1" id="KW-1133">Transmembrane helix</keyword>
<proteinExistence type="predicted"/>
<evidence type="ECO:0000313" key="3">
    <source>
        <dbReference type="EMBL" id="MFB9952484.1"/>
    </source>
</evidence>
<protein>
    <submittedName>
        <fullName evidence="3">DUF4375 domain-containing protein</fullName>
    </submittedName>
</protein>
<accession>A0ABV6APE1</accession>
<name>A0ABV6APE1_9HYPH</name>
<dbReference type="Pfam" id="PF14300">
    <property type="entry name" value="DMP19"/>
    <property type="match status" value="1"/>
</dbReference>
<gene>
    <name evidence="3" type="ORF">ACFFP0_26880</name>
</gene>
<keyword evidence="1" id="KW-0472">Membrane</keyword>
<feature type="transmembrane region" description="Helical" evidence="1">
    <location>
        <begin position="21"/>
        <end position="45"/>
    </location>
</feature>
<dbReference type="InterPro" id="IPR025402">
    <property type="entry name" value="DMP19_C"/>
</dbReference>
<organism evidence="3 4">
    <name type="scientific">Rhizobium puerariae</name>
    <dbReference type="NCBI Taxonomy" id="1585791"/>
    <lineage>
        <taxon>Bacteria</taxon>
        <taxon>Pseudomonadati</taxon>
        <taxon>Pseudomonadota</taxon>
        <taxon>Alphaproteobacteria</taxon>
        <taxon>Hyphomicrobiales</taxon>
        <taxon>Rhizobiaceae</taxon>
        <taxon>Rhizobium/Agrobacterium group</taxon>
        <taxon>Rhizobium</taxon>
    </lineage>
</organism>
<comment type="caution">
    <text evidence="3">The sequence shown here is derived from an EMBL/GenBank/DDBJ whole genome shotgun (WGS) entry which is preliminary data.</text>
</comment>
<dbReference type="EMBL" id="JBHMAA010000034">
    <property type="protein sequence ID" value="MFB9952484.1"/>
    <property type="molecule type" value="Genomic_DNA"/>
</dbReference>
<dbReference type="Proteomes" id="UP001589692">
    <property type="component" value="Unassembled WGS sequence"/>
</dbReference>